<evidence type="ECO:0000256" key="2">
    <source>
        <dbReference type="ARBA" id="ARBA00024200"/>
    </source>
</evidence>
<dbReference type="EMBL" id="CADCTU010000550">
    <property type="protein sequence ID" value="CAA9330122.1"/>
    <property type="molecule type" value="Genomic_DNA"/>
</dbReference>
<dbReference type="PANTHER" id="PTHR33359">
    <property type="entry name" value="MOLYBDOPTERIN SYNTHASE SULFUR CARRIER SUBUNIT"/>
    <property type="match status" value="1"/>
</dbReference>
<sequence>MTVSVLLFASYADLLGQSRVELRLTPGATVDDVLAALGRLPNGDRLPRRPLVAVNERYAPAHHPLAPGDEVAVIPPVAGG</sequence>
<dbReference type="GO" id="GO:0006777">
    <property type="term" value="P:Mo-molybdopterin cofactor biosynthetic process"/>
    <property type="evidence" value="ECO:0007669"/>
    <property type="project" value="InterPro"/>
</dbReference>
<dbReference type="EMBL" id="CADCTX010000493">
    <property type="protein sequence ID" value="CAA9323302.1"/>
    <property type="molecule type" value="Genomic_DNA"/>
</dbReference>
<gene>
    <name evidence="5" type="ORF">AVDCRST_MAG11-2442</name>
    <name evidence="4" type="ORF">AVDCRST_MAG40-1569</name>
</gene>
<comment type="similarity">
    <text evidence="2">Belongs to the MoaD family.</text>
</comment>
<dbReference type="InterPro" id="IPR003749">
    <property type="entry name" value="ThiS/MoaD-like"/>
</dbReference>
<evidence type="ECO:0000256" key="3">
    <source>
        <dbReference type="ARBA" id="ARBA00024247"/>
    </source>
</evidence>
<dbReference type="InterPro" id="IPR016155">
    <property type="entry name" value="Mopterin_synth/thiamin_S_b"/>
</dbReference>
<proteinExistence type="inferred from homology"/>
<dbReference type="InterPro" id="IPR044672">
    <property type="entry name" value="MOCS2A"/>
</dbReference>
<dbReference type="GO" id="GO:0000166">
    <property type="term" value="F:nucleotide binding"/>
    <property type="evidence" value="ECO:0007669"/>
    <property type="project" value="UniProtKB-KW"/>
</dbReference>
<evidence type="ECO:0000256" key="1">
    <source>
        <dbReference type="ARBA" id="ARBA00022741"/>
    </source>
</evidence>
<name>A0A6J4LD76_9BACT</name>
<reference evidence="5" key="1">
    <citation type="submission" date="2020-02" db="EMBL/GenBank/DDBJ databases">
        <authorList>
            <person name="Meier V. D."/>
        </authorList>
    </citation>
    <scope>NUCLEOTIDE SEQUENCE</scope>
    <source>
        <strain evidence="5">AVDCRST_MAG11</strain>
        <strain evidence="4">AVDCRST_MAG40</strain>
    </source>
</reference>
<dbReference type="InterPro" id="IPR012675">
    <property type="entry name" value="Beta-grasp_dom_sf"/>
</dbReference>
<dbReference type="CDD" id="cd00754">
    <property type="entry name" value="Ubl_MoaD"/>
    <property type="match status" value="1"/>
</dbReference>
<dbReference type="SUPFAM" id="SSF54285">
    <property type="entry name" value="MoaD/ThiS"/>
    <property type="match status" value="1"/>
</dbReference>
<dbReference type="UniPathway" id="UPA00344"/>
<accession>A0A6J4LD76</accession>
<dbReference type="PANTHER" id="PTHR33359:SF1">
    <property type="entry name" value="MOLYBDOPTERIN SYNTHASE SULFUR CARRIER SUBUNIT"/>
    <property type="match status" value="1"/>
</dbReference>
<dbReference type="Pfam" id="PF02597">
    <property type="entry name" value="ThiS"/>
    <property type="match status" value="1"/>
</dbReference>
<dbReference type="AlphaFoldDB" id="A0A6J4LD76"/>
<keyword evidence="1" id="KW-0547">Nucleotide-binding</keyword>
<protein>
    <recommendedName>
        <fullName evidence="3">Molybdopterin synthase sulfur carrier subunit</fullName>
    </recommendedName>
</protein>
<dbReference type="GO" id="GO:1990133">
    <property type="term" value="C:molybdopterin adenylyltransferase complex"/>
    <property type="evidence" value="ECO:0007669"/>
    <property type="project" value="TreeGrafter"/>
</dbReference>
<evidence type="ECO:0000313" key="5">
    <source>
        <dbReference type="EMBL" id="CAA9330122.1"/>
    </source>
</evidence>
<organism evidence="5">
    <name type="scientific">uncultured Gemmatimonadaceae bacterium</name>
    <dbReference type="NCBI Taxonomy" id="246130"/>
    <lineage>
        <taxon>Bacteria</taxon>
        <taxon>Pseudomonadati</taxon>
        <taxon>Gemmatimonadota</taxon>
        <taxon>Gemmatimonadia</taxon>
        <taxon>Gemmatimonadales</taxon>
        <taxon>Gemmatimonadaceae</taxon>
        <taxon>environmental samples</taxon>
    </lineage>
</organism>
<evidence type="ECO:0000313" key="4">
    <source>
        <dbReference type="EMBL" id="CAA9323302.1"/>
    </source>
</evidence>
<dbReference type="Gene3D" id="3.10.20.30">
    <property type="match status" value="1"/>
</dbReference>